<protein>
    <submittedName>
        <fullName evidence="2">Uncharacterized protein</fullName>
    </submittedName>
</protein>
<proteinExistence type="predicted"/>
<gene>
    <name evidence="2" type="ORF">EVAR_64327_1</name>
</gene>
<organism evidence="2 3">
    <name type="scientific">Eumeta variegata</name>
    <name type="common">Bagworm moth</name>
    <name type="synonym">Eumeta japonica</name>
    <dbReference type="NCBI Taxonomy" id="151549"/>
    <lineage>
        <taxon>Eukaryota</taxon>
        <taxon>Metazoa</taxon>
        <taxon>Ecdysozoa</taxon>
        <taxon>Arthropoda</taxon>
        <taxon>Hexapoda</taxon>
        <taxon>Insecta</taxon>
        <taxon>Pterygota</taxon>
        <taxon>Neoptera</taxon>
        <taxon>Endopterygota</taxon>
        <taxon>Lepidoptera</taxon>
        <taxon>Glossata</taxon>
        <taxon>Ditrysia</taxon>
        <taxon>Tineoidea</taxon>
        <taxon>Psychidae</taxon>
        <taxon>Oiketicinae</taxon>
        <taxon>Eumeta</taxon>
    </lineage>
</organism>
<comment type="caution">
    <text evidence="2">The sequence shown here is derived from an EMBL/GenBank/DDBJ whole genome shotgun (WGS) entry which is preliminary data.</text>
</comment>
<name>A0A4C1ZB06_EUMVA</name>
<evidence type="ECO:0000256" key="1">
    <source>
        <dbReference type="SAM" id="MobiDB-lite"/>
    </source>
</evidence>
<accession>A0A4C1ZB06</accession>
<evidence type="ECO:0000313" key="2">
    <source>
        <dbReference type="EMBL" id="GBP84998.1"/>
    </source>
</evidence>
<sequence>MIGCSSVGRIAKFLGNTGTPILTTGGFSFDFVLPKTTCEDEFHMVVRTGGLGFQDIAYFIINVMRHAKLKDMSIHFDETSSNIKATVVDISSGKHRNIREDRQIEQGPLSLRARASEQG</sequence>
<keyword evidence="3" id="KW-1185">Reference proteome</keyword>
<feature type="region of interest" description="Disordered" evidence="1">
    <location>
        <begin position="98"/>
        <end position="119"/>
    </location>
</feature>
<dbReference type="OrthoDB" id="10065302at2759"/>
<dbReference type="EMBL" id="BGZK01001711">
    <property type="protein sequence ID" value="GBP84998.1"/>
    <property type="molecule type" value="Genomic_DNA"/>
</dbReference>
<evidence type="ECO:0000313" key="3">
    <source>
        <dbReference type="Proteomes" id="UP000299102"/>
    </source>
</evidence>
<dbReference type="AlphaFoldDB" id="A0A4C1ZB06"/>
<reference evidence="2 3" key="1">
    <citation type="journal article" date="2019" name="Commun. Biol.">
        <title>The bagworm genome reveals a unique fibroin gene that provides high tensile strength.</title>
        <authorList>
            <person name="Kono N."/>
            <person name="Nakamura H."/>
            <person name="Ohtoshi R."/>
            <person name="Tomita M."/>
            <person name="Numata K."/>
            <person name="Arakawa K."/>
        </authorList>
    </citation>
    <scope>NUCLEOTIDE SEQUENCE [LARGE SCALE GENOMIC DNA]</scope>
</reference>
<dbReference type="STRING" id="151549.A0A4C1ZB06"/>
<dbReference type="Proteomes" id="UP000299102">
    <property type="component" value="Unassembled WGS sequence"/>
</dbReference>